<evidence type="ECO:0000256" key="1">
    <source>
        <dbReference type="SAM" id="MobiDB-lite"/>
    </source>
</evidence>
<dbReference type="PANTHER" id="PTHR34066">
    <property type="entry name" value="GROWTH FACTOR 2"/>
    <property type="match status" value="1"/>
</dbReference>
<dbReference type="InterPro" id="IPR013885">
    <property type="entry name" value="DUF1764_euk"/>
</dbReference>
<reference evidence="2 3" key="1">
    <citation type="journal article" date="2018" name="PLoS ONE">
        <title>The draft genome of Kipferlia bialata reveals reductive genome evolution in fornicate parasites.</title>
        <authorList>
            <person name="Tanifuji G."/>
            <person name="Takabayashi S."/>
            <person name="Kume K."/>
            <person name="Takagi M."/>
            <person name="Nakayama T."/>
            <person name="Kamikawa R."/>
            <person name="Inagaki Y."/>
            <person name="Hashimoto T."/>
        </authorList>
    </citation>
    <scope>NUCLEOTIDE SEQUENCE [LARGE SCALE GENOMIC DNA]</scope>
    <source>
        <strain evidence="2">NY0173</strain>
    </source>
</reference>
<evidence type="ECO:0000313" key="2">
    <source>
        <dbReference type="EMBL" id="GIQ81601.1"/>
    </source>
</evidence>
<feature type="region of interest" description="Disordered" evidence="1">
    <location>
        <begin position="106"/>
        <end position="138"/>
    </location>
</feature>
<dbReference type="EMBL" id="BDIP01000438">
    <property type="protein sequence ID" value="GIQ81601.1"/>
    <property type="molecule type" value="Genomic_DNA"/>
</dbReference>
<proteinExistence type="predicted"/>
<feature type="region of interest" description="Disordered" evidence="1">
    <location>
        <begin position="230"/>
        <end position="331"/>
    </location>
</feature>
<sequence length="391" mass="41825">MSLSSYPKAYSISSAAAAAATSVATSVQPEKYVTVDGNTAASNVAYQARMYHVNRRRNWLGVNNGDLRDHAIYCSCCPGLVHSFGNTCNPGSYCYRHFQSDQSRRARGLPVLSRPIPKSRGQKPITSGTEDLHPPTAKRSALEGHSRTISKMTVEVSLEQDASQTQYINVRLPVHQILGFLSAQTSAPPPTTVNEGQPLSHAQFVALGQGIAATVGGALSSPVSLPSTSIAGESGTCRETSHSCTSPAHCSHPPPIRVSESLSSPTTISSSKGAGERGSGMGQATHEAHTHEAPTSDEERESVLEGLGMPRPESAGGEGSARQRQRERDMHLEQRVGMALPSHSVPMNRDLSPARRFTEEGFRIMTEHELGINNANAGMTDDCPFDCQCCF</sequence>
<comment type="caution">
    <text evidence="2">The sequence shown here is derived from an EMBL/GenBank/DDBJ whole genome shotgun (WGS) entry which is preliminary data.</text>
</comment>
<protein>
    <submittedName>
        <fullName evidence="2">Uncharacterized protein</fullName>
    </submittedName>
</protein>
<dbReference type="OrthoDB" id="20835at2759"/>
<evidence type="ECO:0000313" key="3">
    <source>
        <dbReference type="Proteomes" id="UP000265618"/>
    </source>
</evidence>
<dbReference type="AlphaFoldDB" id="A0A9K3CR17"/>
<dbReference type="Proteomes" id="UP000265618">
    <property type="component" value="Unassembled WGS sequence"/>
</dbReference>
<feature type="compositionally biased region" description="Low complexity" evidence="1">
    <location>
        <begin position="259"/>
        <end position="271"/>
    </location>
</feature>
<keyword evidence="3" id="KW-1185">Reference proteome</keyword>
<organism evidence="2 3">
    <name type="scientific">Kipferlia bialata</name>
    <dbReference type="NCBI Taxonomy" id="797122"/>
    <lineage>
        <taxon>Eukaryota</taxon>
        <taxon>Metamonada</taxon>
        <taxon>Carpediemonas-like organisms</taxon>
        <taxon>Kipferlia</taxon>
    </lineage>
</organism>
<dbReference type="PANTHER" id="PTHR34066:SF1">
    <property type="entry name" value="DUF1764 FAMILY PROTEIN"/>
    <property type="match status" value="1"/>
</dbReference>
<name>A0A9K3CR17_9EUKA</name>
<dbReference type="Pfam" id="PF08576">
    <property type="entry name" value="DUF1764"/>
    <property type="match status" value="1"/>
</dbReference>
<accession>A0A9K3CR17</accession>
<gene>
    <name evidence="2" type="ORF">KIPB_002585</name>
</gene>